<dbReference type="EMBL" id="JBHSBI010000022">
    <property type="protein sequence ID" value="MFC4012558.1"/>
    <property type="molecule type" value="Genomic_DNA"/>
</dbReference>
<accession>A0ABV8GF47</accession>
<evidence type="ECO:0000313" key="6">
    <source>
        <dbReference type="Proteomes" id="UP001595851"/>
    </source>
</evidence>
<dbReference type="PROSITE" id="PS00061">
    <property type="entry name" value="ADH_SHORT"/>
    <property type="match status" value="1"/>
</dbReference>
<proteinExistence type="inferred from homology"/>
<organism evidence="5 6">
    <name type="scientific">Nonomuraea purpurea</name>
    <dbReference type="NCBI Taxonomy" id="1849276"/>
    <lineage>
        <taxon>Bacteria</taxon>
        <taxon>Bacillati</taxon>
        <taxon>Actinomycetota</taxon>
        <taxon>Actinomycetes</taxon>
        <taxon>Streptosporangiales</taxon>
        <taxon>Streptosporangiaceae</taxon>
        <taxon>Nonomuraea</taxon>
    </lineage>
</organism>
<dbReference type="Proteomes" id="UP001595851">
    <property type="component" value="Unassembled WGS sequence"/>
</dbReference>
<evidence type="ECO:0000256" key="1">
    <source>
        <dbReference type="ARBA" id="ARBA00006484"/>
    </source>
</evidence>
<name>A0ABV8GF47_9ACTN</name>
<evidence type="ECO:0000256" key="2">
    <source>
        <dbReference type="ARBA" id="ARBA00023002"/>
    </source>
</evidence>
<sequence>MTDLRFDGRVAIVTGAGGGLGRHHALLLASRGAHVVVNDLGGPIDGDGDDTGPAEAVAQEIRDQGGEAVADTHSVATADGGEAIVRTALKTYGQLDILVNNAGILRDAPFADLTPAHLDPVIDVHLRGTFHVTKPAWLVMREQGYGRIVNTTSAAGLLGTARKSNYGAAKAGVVGLTRTLAQEGASHGIKVNAIAPIAATRMLTHSMGEADRQLTPEARAMMDAVAGKLDPALVSPVVAFLSHEDCPITGETYTAGAGQVARFFTGRTRGYYHPTLSIEDIRDHLSEIRDETGYTTPAEPGEEIAQLLQAIAATPKLADA</sequence>
<evidence type="ECO:0000259" key="4">
    <source>
        <dbReference type="SMART" id="SM00822"/>
    </source>
</evidence>
<dbReference type="InterPro" id="IPR057326">
    <property type="entry name" value="KR_dom"/>
</dbReference>
<protein>
    <submittedName>
        <fullName evidence="5">SDR family NAD(P)-dependent oxidoreductase</fullName>
    </submittedName>
</protein>
<reference evidence="6" key="1">
    <citation type="journal article" date="2019" name="Int. J. Syst. Evol. Microbiol.">
        <title>The Global Catalogue of Microorganisms (GCM) 10K type strain sequencing project: providing services to taxonomists for standard genome sequencing and annotation.</title>
        <authorList>
            <consortium name="The Broad Institute Genomics Platform"/>
            <consortium name="The Broad Institute Genome Sequencing Center for Infectious Disease"/>
            <person name="Wu L."/>
            <person name="Ma J."/>
        </authorList>
    </citation>
    <scope>NUCLEOTIDE SEQUENCE [LARGE SCALE GENOMIC DNA]</scope>
    <source>
        <strain evidence="6">TBRC 1276</strain>
    </source>
</reference>
<feature type="domain" description="Ketoreductase" evidence="4">
    <location>
        <begin position="9"/>
        <end position="200"/>
    </location>
</feature>
<dbReference type="InterPro" id="IPR002347">
    <property type="entry name" value="SDR_fam"/>
</dbReference>
<dbReference type="PRINTS" id="PR00080">
    <property type="entry name" value="SDRFAMILY"/>
</dbReference>
<comment type="similarity">
    <text evidence="1 3">Belongs to the short-chain dehydrogenases/reductases (SDR) family.</text>
</comment>
<dbReference type="PRINTS" id="PR00081">
    <property type="entry name" value="GDHRDH"/>
</dbReference>
<dbReference type="InterPro" id="IPR051687">
    <property type="entry name" value="Peroxisomal_Beta-Oxidation"/>
</dbReference>
<keyword evidence="2" id="KW-0560">Oxidoreductase</keyword>
<dbReference type="PANTHER" id="PTHR45024:SF2">
    <property type="entry name" value="SCP2 DOMAIN-CONTAINING PROTEIN"/>
    <property type="match status" value="1"/>
</dbReference>
<dbReference type="Gene3D" id="3.40.50.720">
    <property type="entry name" value="NAD(P)-binding Rossmann-like Domain"/>
    <property type="match status" value="1"/>
</dbReference>
<evidence type="ECO:0000313" key="5">
    <source>
        <dbReference type="EMBL" id="MFC4012558.1"/>
    </source>
</evidence>
<dbReference type="SUPFAM" id="SSF51735">
    <property type="entry name" value="NAD(P)-binding Rossmann-fold domains"/>
    <property type="match status" value="1"/>
</dbReference>
<dbReference type="PANTHER" id="PTHR45024">
    <property type="entry name" value="DEHYDROGENASES, SHORT CHAIN"/>
    <property type="match status" value="1"/>
</dbReference>
<dbReference type="Pfam" id="PF00106">
    <property type="entry name" value="adh_short"/>
    <property type="match status" value="1"/>
</dbReference>
<dbReference type="InterPro" id="IPR036291">
    <property type="entry name" value="NAD(P)-bd_dom_sf"/>
</dbReference>
<keyword evidence="6" id="KW-1185">Reference proteome</keyword>
<comment type="caution">
    <text evidence="5">The sequence shown here is derived from an EMBL/GenBank/DDBJ whole genome shotgun (WGS) entry which is preliminary data.</text>
</comment>
<evidence type="ECO:0000256" key="3">
    <source>
        <dbReference type="RuleBase" id="RU000363"/>
    </source>
</evidence>
<dbReference type="InterPro" id="IPR020904">
    <property type="entry name" value="Sc_DH/Rdtase_CS"/>
</dbReference>
<dbReference type="RefSeq" id="WP_379532461.1">
    <property type="nucleotide sequence ID" value="NZ_JBHSBI010000022.1"/>
</dbReference>
<dbReference type="SMART" id="SM00822">
    <property type="entry name" value="PKS_KR"/>
    <property type="match status" value="1"/>
</dbReference>
<gene>
    <name evidence="5" type="ORF">ACFOY2_35350</name>
</gene>